<gene>
    <name evidence="1" type="ORF">LTR09_005426</name>
</gene>
<accession>A0AAJ0GCA9</accession>
<evidence type="ECO:0000313" key="2">
    <source>
        <dbReference type="Proteomes" id="UP001271007"/>
    </source>
</evidence>
<organism evidence="1 2">
    <name type="scientific">Extremus antarcticus</name>
    <dbReference type="NCBI Taxonomy" id="702011"/>
    <lineage>
        <taxon>Eukaryota</taxon>
        <taxon>Fungi</taxon>
        <taxon>Dikarya</taxon>
        <taxon>Ascomycota</taxon>
        <taxon>Pezizomycotina</taxon>
        <taxon>Dothideomycetes</taxon>
        <taxon>Dothideomycetidae</taxon>
        <taxon>Mycosphaerellales</taxon>
        <taxon>Extremaceae</taxon>
        <taxon>Extremus</taxon>
    </lineage>
</organism>
<name>A0AAJ0GCA9_9PEZI</name>
<proteinExistence type="predicted"/>
<reference evidence="1" key="1">
    <citation type="submission" date="2023-04" db="EMBL/GenBank/DDBJ databases">
        <title>Black Yeasts Isolated from many extreme environments.</title>
        <authorList>
            <person name="Coleine C."/>
            <person name="Stajich J.E."/>
            <person name="Selbmann L."/>
        </authorList>
    </citation>
    <scope>NUCLEOTIDE SEQUENCE</scope>
    <source>
        <strain evidence="1">CCFEE 5312</strain>
    </source>
</reference>
<sequence length="170" mass="19724">MPLGRSRAPKRRIQAQIEHAEVKALRELRFNRTVEKHKLSTSREEVENAIQSYQTWEESGPRLEAVMRNDPSDPENAVALAKRNNAIYLRDTLAEIESYANEMFAQIQTMAFTNPSASNRPRNFAQVSLFARIKWSLGYLEDLCEIRYADEKERLKELARERARKDSVLA</sequence>
<dbReference type="EMBL" id="JAWDJX010000015">
    <property type="protein sequence ID" value="KAK3053682.1"/>
    <property type="molecule type" value="Genomic_DNA"/>
</dbReference>
<comment type="caution">
    <text evidence="1">The sequence shown here is derived from an EMBL/GenBank/DDBJ whole genome shotgun (WGS) entry which is preliminary data.</text>
</comment>
<protein>
    <submittedName>
        <fullName evidence="1">Uncharacterized protein</fullName>
    </submittedName>
</protein>
<evidence type="ECO:0000313" key="1">
    <source>
        <dbReference type="EMBL" id="KAK3053682.1"/>
    </source>
</evidence>
<dbReference type="AlphaFoldDB" id="A0AAJ0GCA9"/>
<keyword evidence="2" id="KW-1185">Reference proteome</keyword>
<dbReference type="Proteomes" id="UP001271007">
    <property type="component" value="Unassembled WGS sequence"/>
</dbReference>